<feature type="transmembrane region" description="Helical" evidence="9">
    <location>
        <begin position="66"/>
        <end position="87"/>
    </location>
</feature>
<dbReference type="InterPro" id="IPR003663">
    <property type="entry name" value="Sugar/inositol_transpt"/>
</dbReference>
<dbReference type="GO" id="GO:0016020">
    <property type="term" value="C:membrane"/>
    <property type="evidence" value="ECO:0007669"/>
    <property type="project" value="UniProtKB-SubCell"/>
</dbReference>
<keyword evidence="5 9" id="KW-0812">Transmembrane</keyword>
<dbReference type="PRINTS" id="PR00171">
    <property type="entry name" value="SUGRTRNSPORT"/>
</dbReference>
<dbReference type="SUPFAM" id="SSF103473">
    <property type="entry name" value="MFS general substrate transporter"/>
    <property type="match status" value="1"/>
</dbReference>
<dbReference type="EMBL" id="CAJGYO010000009">
    <property type="protein sequence ID" value="CAD6253350.1"/>
    <property type="molecule type" value="Genomic_DNA"/>
</dbReference>
<comment type="similarity">
    <text evidence="2">Belongs to the major facilitator superfamily. Sugar transporter (TC 2.A.1.1) family.</text>
</comment>
<evidence type="ECO:0000256" key="7">
    <source>
        <dbReference type="ARBA" id="ARBA00022989"/>
    </source>
</evidence>
<keyword evidence="3" id="KW-0813">Transport</keyword>
<feature type="transmembrane region" description="Helical" evidence="9">
    <location>
        <begin position="32"/>
        <end position="54"/>
    </location>
</feature>
<reference evidence="11" key="1">
    <citation type="submission" date="2020-10" db="EMBL/GenBank/DDBJ databases">
        <authorList>
            <person name="Han B."/>
            <person name="Lu T."/>
            <person name="Zhao Q."/>
            <person name="Huang X."/>
            <person name="Zhao Y."/>
        </authorList>
    </citation>
    <scope>NUCLEOTIDE SEQUENCE</scope>
</reference>
<dbReference type="InterPro" id="IPR005828">
    <property type="entry name" value="MFS_sugar_transport-like"/>
</dbReference>
<evidence type="ECO:0000256" key="8">
    <source>
        <dbReference type="ARBA" id="ARBA00023136"/>
    </source>
</evidence>
<keyword evidence="4" id="KW-0762">Sugar transport</keyword>
<evidence type="ECO:0000256" key="3">
    <source>
        <dbReference type="ARBA" id="ARBA00022448"/>
    </source>
</evidence>
<feature type="transmembrane region" description="Helical" evidence="9">
    <location>
        <begin position="366"/>
        <end position="386"/>
    </location>
</feature>
<protein>
    <recommendedName>
        <fullName evidence="10">Major facilitator superfamily (MFS) profile domain-containing protein</fullName>
    </recommendedName>
</protein>
<feature type="transmembrane region" description="Helical" evidence="9">
    <location>
        <begin position="234"/>
        <end position="257"/>
    </location>
</feature>
<dbReference type="PROSITE" id="PS50850">
    <property type="entry name" value="MFS"/>
    <property type="match status" value="1"/>
</dbReference>
<dbReference type="OrthoDB" id="5296287at2759"/>
<feature type="domain" description="Major facilitator superfamily (MFS) profile" evidence="10">
    <location>
        <begin position="1"/>
        <end position="390"/>
    </location>
</feature>
<evidence type="ECO:0000256" key="6">
    <source>
        <dbReference type="ARBA" id="ARBA00022847"/>
    </source>
</evidence>
<evidence type="ECO:0000256" key="9">
    <source>
        <dbReference type="SAM" id="Phobius"/>
    </source>
</evidence>
<dbReference type="InterPro" id="IPR020846">
    <property type="entry name" value="MFS_dom"/>
</dbReference>
<evidence type="ECO:0000259" key="10">
    <source>
        <dbReference type="PROSITE" id="PS50850"/>
    </source>
</evidence>
<evidence type="ECO:0000256" key="4">
    <source>
        <dbReference type="ARBA" id="ARBA00022597"/>
    </source>
</evidence>
<dbReference type="GO" id="GO:0015145">
    <property type="term" value="F:monosaccharide transmembrane transporter activity"/>
    <property type="evidence" value="ECO:0007669"/>
    <property type="project" value="InterPro"/>
</dbReference>
<dbReference type="InterPro" id="IPR045262">
    <property type="entry name" value="STP/PLT_plant"/>
</dbReference>
<dbReference type="InterPro" id="IPR036259">
    <property type="entry name" value="MFS_trans_sf"/>
</dbReference>
<sequence length="422" mass="45802">MGSFLEESFPDVYRRMKGDVHVSNYCKFDSQLLTLFTSSLYIAGLLTAMLLSSWFTARRGRRPSMIIGGAAFLAGAVVSGGAVNVYMAILGRALLGVGLGPAEILQAVLLYLSEMAPARYRGAFSNGFQHSLCLGSLAANIINYGAEKITGGWGWRLSLGLAGVPAALFTLGAVFLPETPNSLVQQGEDCGRVPAAASGRRVDAGVHAAQRDQRHRVLRVAPVLLRTVGMGESLALLSTVVTVVIYTASTVVFMFVIDRFGRRTLLIAGSLQMQFSEVLIGAVMAAKLGDEGGMPRGYAAALFVLIGIYVAGYSWSWGPMTWLVPTEVFPLEIRSAGQSITVASGFVFTIFIAQGFLAMLCRMRAWLFFFFAGWIVVMTGFVYLFLPETKGMPIEQIGKVWREHWFWGRVVGSDELQATDKL</sequence>
<dbReference type="Pfam" id="PF00083">
    <property type="entry name" value="Sugar_tr"/>
    <property type="match status" value="2"/>
</dbReference>
<accession>A0A811QB64</accession>
<dbReference type="GO" id="GO:0015293">
    <property type="term" value="F:symporter activity"/>
    <property type="evidence" value="ECO:0007669"/>
    <property type="project" value="UniProtKB-KW"/>
</dbReference>
<dbReference type="PANTHER" id="PTHR23500:SF127">
    <property type="entry name" value="OS05G0169700 PROTEIN"/>
    <property type="match status" value="1"/>
</dbReference>
<dbReference type="PANTHER" id="PTHR23500">
    <property type="entry name" value="SOLUTE CARRIER FAMILY 2, FACILITATED GLUCOSE TRANSPORTER"/>
    <property type="match status" value="1"/>
</dbReference>
<feature type="transmembrane region" description="Helical" evidence="9">
    <location>
        <begin position="93"/>
        <end position="112"/>
    </location>
</feature>
<dbReference type="Proteomes" id="UP000604825">
    <property type="component" value="Unassembled WGS sequence"/>
</dbReference>
<feature type="transmembrane region" description="Helical" evidence="9">
    <location>
        <begin position="157"/>
        <end position="176"/>
    </location>
</feature>
<evidence type="ECO:0000313" key="11">
    <source>
        <dbReference type="EMBL" id="CAD6253350.1"/>
    </source>
</evidence>
<organism evidence="11 12">
    <name type="scientific">Miscanthus lutarioriparius</name>
    <dbReference type="NCBI Taxonomy" id="422564"/>
    <lineage>
        <taxon>Eukaryota</taxon>
        <taxon>Viridiplantae</taxon>
        <taxon>Streptophyta</taxon>
        <taxon>Embryophyta</taxon>
        <taxon>Tracheophyta</taxon>
        <taxon>Spermatophyta</taxon>
        <taxon>Magnoliopsida</taxon>
        <taxon>Liliopsida</taxon>
        <taxon>Poales</taxon>
        <taxon>Poaceae</taxon>
        <taxon>PACMAD clade</taxon>
        <taxon>Panicoideae</taxon>
        <taxon>Andropogonodae</taxon>
        <taxon>Andropogoneae</taxon>
        <taxon>Saccharinae</taxon>
        <taxon>Miscanthus</taxon>
    </lineage>
</organism>
<dbReference type="AlphaFoldDB" id="A0A811QB64"/>
<keyword evidence="8 9" id="KW-0472">Membrane</keyword>
<evidence type="ECO:0000256" key="2">
    <source>
        <dbReference type="ARBA" id="ARBA00010992"/>
    </source>
</evidence>
<evidence type="ECO:0000256" key="5">
    <source>
        <dbReference type="ARBA" id="ARBA00022692"/>
    </source>
</evidence>
<dbReference type="CDD" id="cd17361">
    <property type="entry name" value="MFS_STP"/>
    <property type="match status" value="1"/>
</dbReference>
<evidence type="ECO:0000313" key="12">
    <source>
        <dbReference type="Proteomes" id="UP000604825"/>
    </source>
</evidence>
<dbReference type="InterPro" id="IPR044778">
    <property type="entry name" value="MFS_STP/MST-like_plant"/>
</dbReference>
<feature type="transmembrane region" description="Helical" evidence="9">
    <location>
        <begin position="339"/>
        <end position="360"/>
    </location>
</feature>
<gene>
    <name evidence="11" type="ORF">NCGR_LOCUS36978</name>
</gene>
<comment type="subcellular location">
    <subcellularLocation>
        <location evidence="1">Membrane</location>
        <topology evidence="1">Multi-pass membrane protein</topology>
    </subcellularLocation>
</comment>
<feature type="transmembrane region" description="Helical" evidence="9">
    <location>
        <begin position="298"/>
        <end position="318"/>
    </location>
</feature>
<keyword evidence="12" id="KW-1185">Reference proteome</keyword>
<proteinExistence type="inferred from homology"/>
<comment type="caution">
    <text evidence="11">The sequence shown here is derived from an EMBL/GenBank/DDBJ whole genome shotgun (WGS) entry which is preliminary data.</text>
</comment>
<keyword evidence="6" id="KW-0769">Symport</keyword>
<dbReference type="Gene3D" id="1.20.1250.20">
    <property type="entry name" value="MFS general substrate transporter like domains"/>
    <property type="match status" value="2"/>
</dbReference>
<keyword evidence="7 9" id="KW-1133">Transmembrane helix</keyword>
<evidence type="ECO:0000256" key="1">
    <source>
        <dbReference type="ARBA" id="ARBA00004141"/>
    </source>
</evidence>
<name>A0A811QB64_9POAL</name>